<evidence type="ECO:0000313" key="2">
    <source>
        <dbReference type="Proteomes" id="UP000236551"/>
    </source>
</evidence>
<sequence>MWLIWDLNMPERFKYIIARQDALKYCVSLIDKNASFW</sequence>
<protein>
    <submittedName>
        <fullName evidence="1">Uncharacterized protein</fullName>
    </submittedName>
</protein>
<geneLocation type="plasmid" evidence="2">
    <name>pcv839-15-p3</name>
</geneLocation>
<dbReference type="EMBL" id="CP024977">
    <property type="protein sequence ID" value="ATZ30351.1"/>
    <property type="molecule type" value="Genomic_DNA"/>
</dbReference>
<dbReference type="AlphaFoldDB" id="A0A2H4TLC4"/>
<accession>A0A2H4TLC4</accession>
<gene>
    <name evidence="1" type="ORF">CV83915_3p0053</name>
</gene>
<proteinExistence type="predicted"/>
<keyword evidence="1" id="KW-0614">Plasmid</keyword>
<reference evidence="1 2" key="1">
    <citation type="submission" date="2017-11" db="EMBL/GenBank/DDBJ databases">
        <title>Escherichia coli CV839-15 Genome sequencing and assembly.</title>
        <authorList>
            <person name="Li Z."/>
            <person name="Song N."/>
            <person name="Li W."/>
            <person name="Philip H.R."/>
            <person name="Bu Z."/>
            <person name="Siguo L."/>
        </authorList>
    </citation>
    <scope>NUCLEOTIDE SEQUENCE [LARGE SCALE GENOMIC DNA]</scope>
    <source>
        <strain evidence="1 2">CV839-15</strain>
        <plasmid evidence="2">Plasmid pcv839-15-p3</plasmid>
    </source>
</reference>
<organism evidence="1 2">
    <name type="scientific">Escherichia coli</name>
    <dbReference type="NCBI Taxonomy" id="562"/>
    <lineage>
        <taxon>Bacteria</taxon>
        <taxon>Pseudomonadati</taxon>
        <taxon>Pseudomonadota</taxon>
        <taxon>Gammaproteobacteria</taxon>
        <taxon>Enterobacterales</taxon>
        <taxon>Enterobacteriaceae</taxon>
        <taxon>Escherichia</taxon>
    </lineage>
</organism>
<name>A0A2H4TLC4_ECOLX</name>
<evidence type="ECO:0000313" key="1">
    <source>
        <dbReference type="EMBL" id="ATZ30351.1"/>
    </source>
</evidence>
<dbReference type="Proteomes" id="UP000236551">
    <property type="component" value="Plasmid pCV839-15-p3"/>
</dbReference>